<proteinExistence type="predicted"/>
<comment type="caution">
    <text evidence="1">The sequence shown here is derived from an EMBL/GenBank/DDBJ whole genome shotgun (WGS) entry which is preliminary data.</text>
</comment>
<name>A0ABQ3I733_9BACT</name>
<protein>
    <recommendedName>
        <fullName evidence="3">Lipocalin-like domain-containing protein</fullName>
    </recommendedName>
</protein>
<evidence type="ECO:0000313" key="1">
    <source>
        <dbReference type="EMBL" id="GHE69501.1"/>
    </source>
</evidence>
<reference evidence="2" key="1">
    <citation type="journal article" date="2019" name="Int. J. Syst. Evol. Microbiol.">
        <title>The Global Catalogue of Microorganisms (GCM) 10K type strain sequencing project: providing services to taxonomists for standard genome sequencing and annotation.</title>
        <authorList>
            <consortium name="The Broad Institute Genomics Platform"/>
            <consortium name="The Broad Institute Genome Sequencing Center for Infectious Disease"/>
            <person name="Wu L."/>
            <person name="Ma J."/>
        </authorList>
    </citation>
    <scope>NUCLEOTIDE SEQUENCE [LARGE SCALE GENOMIC DNA]</scope>
    <source>
        <strain evidence="2">CGMCC 1.15111</strain>
    </source>
</reference>
<evidence type="ECO:0000313" key="2">
    <source>
        <dbReference type="Proteomes" id="UP000658258"/>
    </source>
</evidence>
<sequence>MRYFLSYLVITLFIISCRPAPENSPINGTWKPVSQNLGGTPLPLAANSNQKLVVTDSLYTMHAESIDKGIIHFNEHKMDIYGQEGPNKGKHFKAIYKQTSDSLTVCYNLQGDSYPKAFSTEGQPLYYLVVFKRIE</sequence>
<evidence type="ECO:0008006" key="3">
    <source>
        <dbReference type="Google" id="ProtNLM"/>
    </source>
</evidence>
<dbReference type="InterPro" id="IPR017504">
    <property type="entry name" value="CHP03067_Planctomycetes"/>
</dbReference>
<dbReference type="NCBIfam" id="TIGR03067">
    <property type="entry name" value="Planc_TIGR03067"/>
    <property type="match status" value="1"/>
</dbReference>
<organism evidence="1 2">
    <name type="scientific">Roseivirga thermotolerans</name>
    <dbReference type="NCBI Taxonomy" id="1758176"/>
    <lineage>
        <taxon>Bacteria</taxon>
        <taxon>Pseudomonadati</taxon>
        <taxon>Bacteroidota</taxon>
        <taxon>Cytophagia</taxon>
        <taxon>Cytophagales</taxon>
        <taxon>Roseivirgaceae</taxon>
        <taxon>Roseivirga</taxon>
    </lineage>
</organism>
<accession>A0ABQ3I733</accession>
<dbReference type="EMBL" id="BNAG01000003">
    <property type="protein sequence ID" value="GHE69501.1"/>
    <property type="molecule type" value="Genomic_DNA"/>
</dbReference>
<dbReference type="RefSeq" id="WP_189630769.1">
    <property type="nucleotide sequence ID" value="NZ_BNAG01000003.1"/>
</dbReference>
<keyword evidence="2" id="KW-1185">Reference proteome</keyword>
<gene>
    <name evidence="1" type="ORF">GCM10011340_26880</name>
</gene>
<dbReference type="PROSITE" id="PS51257">
    <property type="entry name" value="PROKAR_LIPOPROTEIN"/>
    <property type="match status" value="1"/>
</dbReference>
<dbReference type="Proteomes" id="UP000658258">
    <property type="component" value="Unassembled WGS sequence"/>
</dbReference>